<reference evidence="3" key="1">
    <citation type="submission" date="2016-10" db="EMBL/GenBank/DDBJ databases">
        <authorList>
            <person name="Varghese N."/>
            <person name="Submissions S."/>
        </authorList>
    </citation>
    <scope>NUCLEOTIDE SEQUENCE [LARGE SCALE GENOMIC DNA]</scope>
    <source>
        <strain evidence="3">DSM 17101</strain>
    </source>
</reference>
<sequence length="103" mass="10792">MVRNSLTRISTTGTCVLGIAAGVYGAWWVSWLAHALYLEKAGSFDALNMVMLASFLMAAVVLCPLSCGLLLKSCDTGQSAASQAADATIVRSEKRTCHAIVGP</sequence>
<name>A0A1H0WVH9_9BURK</name>
<dbReference type="AlphaFoldDB" id="A0A1H0WVH9"/>
<dbReference type="EMBL" id="FNJL01000063">
    <property type="protein sequence ID" value="SDP94445.1"/>
    <property type="molecule type" value="Genomic_DNA"/>
</dbReference>
<evidence type="ECO:0000313" key="3">
    <source>
        <dbReference type="Proteomes" id="UP000199317"/>
    </source>
</evidence>
<keyword evidence="1" id="KW-0812">Transmembrane</keyword>
<evidence type="ECO:0000256" key="1">
    <source>
        <dbReference type="SAM" id="Phobius"/>
    </source>
</evidence>
<accession>A0A1H0WVH9</accession>
<keyword evidence="1" id="KW-0472">Membrane</keyword>
<dbReference type="Proteomes" id="UP000199317">
    <property type="component" value="Unassembled WGS sequence"/>
</dbReference>
<evidence type="ECO:0000313" key="2">
    <source>
        <dbReference type="EMBL" id="SDP94445.1"/>
    </source>
</evidence>
<feature type="transmembrane region" description="Helical" evidence="1">
    <location>
        <begin position="12"/>
        <end position="37"/>
    </location>
</feature>
<organism evidence="2 3">
    <name type="scientific">Paracidovorax cattleyae</name>
    <dbReference type="NCBI Taxonomy" id="80868"/>
    <lineage>
        <taxon>Bacteria</taxon>
        <taxon>Pseudomonadati</taxon>
        <taxon>Pseudomonadota</taxon>
        <taxon>Betaproteobacteria</taxon>
        <taxon>Burkholderiales</taxon>
        <taxon>Comamonadaceae</taxon>
        <taxon>Paracidovorax</taxon>
    </lineage>
</organism>
<feature type="transmembrane region" description="Helical" evidence="1">
    <location>
        <begin position="49"/>
        <end position="71"/>
    </location>
</feature>
<keyword evidence="1" id="KW-1133">Transmembrane helix</keyword>
<proteinExistence type="predicted"/>
<keyword evidence="3" id="KW-1185">Reference proteome</keyword>
<gene>
    <name evidence="2" type="ORF">SAMN04489708_1635</name>
</gene>
<protein>
    <submittedName>
        <fullName evidence="2">Uncharacterized protein</fullName>
    </submittedName>
</protein>